<accession>A0A9E7SKT0</accession>
<protein>
    <submittedName>
        <fullName evidence="1">Uncharacterized protein</fullName>
    </submittedName>
</protein>
<keyword evidence="2" id="KW-1185">Reference proteome</keyword>
<name>A0A9E7SKT0_9CAUD</name>
<gene>
    <name evidence="1" type="ORF">KIKIMORA_01040</name>
</gene>
<evidence type="ECO:0000313" key="2">
    <source>
        <dbReference type="Proteomes" id="UP001056576"/>
    </source>
</evidence>
<dbReference type="EMBL" id="ON529857">
    <property type="protein sequence ID" value="USN15250.1"/>
    <property type="molecule type" value="Genomic_DNA"/>
</dbReference>
<proteinExistence type="predicted"/>
<sequence length="80" mass="8971">MTPEEEERHHERYFEAADAGVAVENTAKNLRWLLTHLHTRGGTGDLWALPAEQRDPILDTLLDAGEGRPFIPLPYPPKAA</sequence>
<organism evidence="1 2">
    <name type="scientific">Brevundimonas phage vB_BpoS-Kikimora</name>
    <dbReference type="NCBI Taxonomy" id="2948601"/>
    <lineage>
        <taxon>Viruses</taxon>
        <taxon>Duplodnaviria</taxon>
        <taxon>Heunggongvirae</taxon>
        <taxon>Uroviricota</taxon>
        <taxon>Caudoviricetes</taxon>
        <taxon>Jeanschmidtviridae</taxon>
        <taxon>Kikimoravirus</taxon>
        <taxon>Kikimoravirus kikimora</taxon>
    </lineage>
</organism>
<dbReference type="Proteomes" id="UP001056576">
    <property type="component" value="Segment"/>
</dbReference>
<reference evidence="1 2" key="1">
    <citation type="submission" date="2022-05" db="EMBL/GenBank/DDBJ databases">
        <authorList>
            <person name="Friedrich I."/>
            <person name="Poehlein A."/>
            <person name="Schneider D."/>
            <person name="Hertel R."/>
            <person name="Daniel R."/>
        </authorList>
    </citation>
    <scope>NUCLEOTIDE SEQUENCE [LARGE SCALE GENOMIC DNA]</scope>
</reference>
<evidence type="ECO:0000313" key="1">
    <source>
        <dbReference type="EMBL" id="USN15250.1"/>
    </source>
</evidence>